<accession>A0ABP0E2I3</accession>
<feature type="compositionally biased region" description="Basic and acidic residues" evidence="8">
    <location>
        <begin position="542"/>
        <end position="551"/>
    </location>
</feature>
<dbReference type="EMBL" id="CAWUON010000152">
    <property type="protein sequence ID" value="CAK7274639.1"/>
    <property type="molecule type" value="Genomic_DNA"/>
</dbReference>
<evidence type="ECO:0000256" key="6">
    <source>
        <dbReference type="ARBA" id="ARBA00023163"/>
    </source>
</evidence>
<feature type="compositionally biased region" description="Basic residues" evidence="8">
    <location>
        <begin position="234"/>
        <end position="243"/>
    </location>
</feature>
<evidence type="ECO:0000256" key="3">
    <source>
        <dbReference type="ARBA" id="ARBA00022771"/>
    </source>
</evidence>
<feature type="compositionally biased region" description="Polar residues" evidence="8">
    <location>
        <begin position="70"/>
        <end position="79"/>
    </location>
</feature>
<feature type="compositionally biased region" description="Basic and acidic residues" evidence="8">
    <location>
        <begin position="607"/>
        <end position="616"/>
    </location>
</feature>
<dbReference type="InterPro" id="IPR044867">
    <property type="entry name" value="DEUBAD_dom"/>
</dbReference>
<evidence type="ECO:0000256" key="7">
    <source>
        <dbReference type="ARBA" id="ARBA00023242"/>
    </source>
</evidence>
<protein>
    <recommendedName>
        <fullName evidence="9">DEUBAD domain-containing protein</fullName>
    </recommendedName>
</protein>
<feature type="region of interest" description="Disordered" evidence="8">
    <location>
        <begin position="1"/>
        <end position="22"/>
    </location>
</feature>
<keyword evidence="7" id="KW-0539">Nucleus</keyword>
<evidence type="ECO:0000256" key="8">
    <source>
        <dbReference type="SAM" id="MobiDB-lite"/>
    </source>
</evidence>
<keyword evidence="2" id="KW-0479">Metal-binding</keyword>
<feature type="region of interest" description="Disordered" evidence="8">
    <location>
        <begin position="593"/>
        <end position="636"/>
    </location>
</feature>
<sequence>MDSSIPQILSSPLSSAIDVDESDRDVELDHSFTAGTHKFASAVPDKIPQPGHTLASPEVSPPRHSHRQHSFQLAGSQDASDALETPEIVTEIVRGTDKPAAGQDELDKTQPAFNPQIRPQVETPEPESQPTAEPVLDSKIQLQLRPTPDPEPQPESAIIAALSRPSHTRNTDDAFTFGPQTSPKEDAVGDLDKGENVGDKKEESSFEIQQRDLKGEKQEKSKAGVPVETNCDKVRRKPGRPKKTAVSSLEHDKDSSSSTPAVTTTRSGRRVLRTCHYGESQDKPTSRKTSAKVNPPARAAAKVATTATAASKTIPIRDTTETPKTVRRGRPPLAAERRRRQLAAARWQTDFVLSNTRSPLAQFDLRTLLCRPEAWALLDNQEKREVLALFPPDTKVLDAGTVDARPDVASLKNDNNFRHDCARYRSGLQDGFFDTAWLEEAFEAHAMRQAGVFDEYVLEAFESSWGVKIPSSHKPEETGEVTVNDHQGQEGEDFTTSRKRSWDICVKADTEISDSTIFKDVAKLDNKPDTILPADSPEEEDRIPKRQKQDTEGLGIISEDLNEKAEEGVASGPNGGTIRCQDTSNNDLLASMPAVDTQQLPPIGTYTKDEASESREMLATGNMEEMRGSARQSREK</sequence>
<keyword evidence="4" id="KW-0862">Zinc</keyword>
<evidence type="ECO:0000259" key="9">
    <source>
        <dbReference type="PROSITE" id="PS51916"/>
    </source>
</evidence>
<feature type="region of interest" description="Disordered" evidence="8">
    <location>
        <begin position="39"/>
        <end position="296"/>
    </location>
</feature>
<feature type="domain" description="DEUBAD" evidence="9">
    <location>
        <begin position="356"/>
        <end position="470"/>
    </location>
</feature>
<feature type="compositionally biased region" description="Basic and acidic residues" evidence="8">
    <location>
        <begin position="624"/>
        <end position="636"/>
    </location>
</feature>
<evidence type="ECO:0000256" key="4">
    <source>
        <dbReference type="ARBA" id="ARBA00022833"/>
    </source>
</evidence>
<dbReference type="Pfam" id="PF13919">
    <property type="entry name" value="ASXH"/>
    <property type="match status" value="1"/>
</dbReference>
<keyword evidence="5" id="KW-0805">Transcription regulation</keyword>
<reference evidence="10 11" key="1">
    <citation type="submission" date="2024-01" db="EMBL/GenBank/DDBJ databases">
        <authorList>
            <person name="Allen C."/>
            <person name="Tagirdzhanova G."/>
        </authorList>
    </citation>
    <scope>NUCLEOTIDE SEQUENCE [LARGE SCALE GENOMIC DNA]</scope>
    <source>
        <strain evidence="10 11">CBS 119000</strain>
    </source>
</reference>
<comment type="subcellular location">
    <subcellularLocation>
        <location evidence="1">Nucleus</location>
    </subcellularLocation>
</comment>
<comment type="caution">
    <text evidence="10">The sequence shown here is derived from an EMBL/GenBank/DDBJ whole genome shotgun (WGS) entry which is preliminary data.</text>
</comment>
<feature type="region of interest" description="Disordered" evidence="8">
    <location>
        <begin position="469"/>
        <end position="496"/>
    </location>
</feature>
<name>A0ABP0E2I3_9PEZI</name>
<feature type="region of interest" description="Disordered" evidence="8">
    <location>
        <begin position="528"/>
        <end position="552"/>
    </location>
</feature>
<feature type="compositionally biased region" description="Low complexity" evidence="8">
    <location>
        <begin position="1"/>
        <end position="15"/>
    </location>
</feature>
<gene>
    <name evidence="10" type="ORF">SEPCBS119000_006275</name>
</gene>
<keyword evidence="6" id="KW-0804">Transcription</keyword>
<keyword evidence="3" id="KW-0863">Zinc-finger</keyword>
<evidence type="ECO:0000256" key="2">
    <source>
        <dbReference type="ARBA" id="ARBA00022723"/>
    </source>
</evidence>
<dbReference type="Proteomes" id="UP001642502">
    <property type="component" value="Unassembled WGS sequence"/>
</dbReference>
<organism evidence="10 11">
    <name type="scientific">Sporothrix epigloea</name>
    <dbReference type="NCBI Taxonomy" id="1892477"/>
    <lineage>
        <taxon>Eukaryota</taxon>
        <taxon>Fungi</taxon>
        <taxon>Dikarya</taxon>
        <taxon>Ascomycota</taxon>
        <taxon>Pezizomycotina</taxon>
        <taxon>Sordariomycetes</taxon>
        <taxon>Sordariomycetidae</taxon>
        <taxon>Ophiostomatales</taxon>
        <taxon>Ophiostomataceae</taxon>
        <taxon>Sporothrix</taxon>
    </lineage>
</organism>
<dbReference type="InterPro" id="IPR028020">
    <property type="entry name" value="ASX_DEUBAD_dom"/>
</dbReference>
<evidence type="ECO:0000256" key="1">
    <source>
        <dbReference type="ARBA" id="ARBA00004123"/>
    </source>
</evidence>
<proteinExistence type="predicted"/>
<evidence type="ECO:0000313" key="11">
    <source>
        <dbReference type="Proteomes" id="UP001642502"/>
    </source>
</evidence>
<feature type="compositionally biased region" description="Basic and acidic residues" evidence="8">
    <location>
        <begin position="183"/>
        <end position="222"/>
    </location>
</feature>
<evidence type="ECO:0000256" key="5">
    <source>
        <dbReference type="ARBA" id="ARBA00023015"/>
    </source>
</evidence>
<evidence type="ECO:0000313" key="10">
    <source>
        <dbReference type="EMBL" id="CAK7274639.1"/>
    </source>
</evidence>
<dbReference type="PROSITE" id="PS51916">
    <property type="entry name" value="DEUBAD"/>
    <property type="match status" value="1"/>
</dbReference>
<keyword evidence="11" id="KW-1185">Reference proteome</keyword>